<gene>
    <name evidence="2" type="ORF">PGLA1383_LOCUS17017</name>
    <name evidence="3" type="ORF">PGLA2088_LOCUS29129</name>
</gene>
<evidence type="ECO:0000313" key="5">
    <source>
        <dbReference type="Proteomes" id="UP000654075"/>
    </source>
</evidence>
<dbReference type="OrthoDB" id="10392958at2759"/>
<accession>A0A813KA91</accession>
<dbReference type="EMBL" id="CAJNNV010010439">
    <property type="protein sequence ID" value="CAE8598613.1"/>
    <property type="molecule type" value="Genomic_DNA"/>
</dbReference>
<keyword evidence="5" id="KW-1185">Reference proteome</keyword>
<sequence>SAASSSRPASAGGGSRSSPEAFGSTDAAGLEPPRESGAVASRQQQFSVPRDAFGIWVEVEVKRNVGSLSRRLVDAQLLAWLMNVRAAQNRSGGRRQAHLQSQLQDGTALPQLCRDVINSFVGDQSGVGVTADGLRGRANTVRLQDLCEGLFLDLQKVASQGIMSFHLNQNIKTITSWRPWMLEPDSPQWVRSCLESRGFRVDVCKVYHTAYAGVQGCSFFELKVSW</sequence>
<dbReference type="EMBL" id="CAJNNW010028172">
    <property type="protein sequence ID" value="CAE8694983.1"/>
    <property type="molecule type" value="Genomic_DNA"/>
</dbReference>
<proteinExistence type="predicted"/>
<evidence type="ECO:0000313" key="2">
    <source>
        <dbReference type="EMBL" id="CAE8598613.1"/>
    </source>
</evidence>
<feature type="compositionally biased region" description="Low complexity" evidence="1">
    <location>
        <begin position="1"/>
        <end position="10"/>
    </location>
</feature>
<organism evidence="3 4">
    <name type="scientific">Polarella glacialis</name>
    <name type="common">Dinoflagellate</name>
    <dbReference type="NCBI Taxonomy" id="89957"/>
    <lineage>
        <taxon>Eukaryota</taxon>
        <taxon>Sar</taxon>
        <taxon>Alveolata</taxon>
        <taxon>Dinophyceae</taxon>
        <taxon>Suessiales</taxon>
        <taxon>Suessiaceae</taxon>
        <taxon>Polarella</taxon>
    </lineage>
</organism>
<dbReference type="Proteomes" id="UP000626109">
    <property type="component" value="Unassembled WGS sequence"/>
</dbReference>
<feature type="region of interest" description="Disordered" evidence="1">
    <location>
        <begin position="1"/>
        <end position="43"/>
    </location>
</feature>
<feature type="non-terminal residue" evidence="3">
    <location>
        <position position="226"/>
    </location>
</feature>
<evidence type="ECO:0000313" key="4">
    <source>
        <dbReference type="Proteomes" id="UP000626109"/>
    </source>
</evidence>
<comment type="caution">
    <text evidence="3">The sequence shown here is derived from an EMBL/GenBank/DDBJ whole genome shotgun (WGS) entry which is preliminary data.</text>
</comment>
<protein>
    <submittedName>
        <fullName evidence="3">Uncharacterized protein</fullName>
    </submittedName>
</protein>
<name>A0A813KA91_POLGL</name>
<dbReference type="AlphaFoldDB" id="A0A813KA91"/>
<evidence type="ECO:0000256" key="1">
    <source>
        <dbReference type="SAM" id="MobiDB-lite"/>
    </source>
</evidence>
<dbReference type="Proteomes" id="UP000654075">
    <property type="component" value="Unassembled WGS sequence"/>
</dbReference>
<reference evidence="3" key="1">
    <citation type="submission" date="2021-02" db="EMBL/GenBank/DDBJ databases">
        <authorList>
            <person name="Dougan E. K."/>
            <person name="Rhodes N."/>
            <person name="Thang M."/>
            <person name="Chan C."/>
        </authorList>
    </citation>
    <scope>NUCLEOTIDE SEQUENCE</scope>
</reference>
<evidence type="ECO:0000313" key="3">
    <source>
        <dbReference type="EMBL" id="CAE8694983.1"/>
    </source>
</evidence>